<dbReference type="GO" id="GO:0003677">
    <property type="term" value="F:DNA binding"/>
    <property type="evidence" value="ECO:0007669"/>
    <property type="project" value="InterPro"/>
</dbReference>
<dbReference type="OrthoDB" id="4266042at2"/>
<dbReference type="Gene3D" id="1.10.10.10">
    <property type="entry name" value="Winged helix-like DNA-binding domain superfamily/Winged helix DNA-binding domain"/>
    <property type="match status" value="1"/>
</dbReference>
<sequence length="334" mass="35783">MLSGLGVDDIAERVYRSLLACPSAAPPDLARTLGVAEPRIHEAFALLDELGLVRKTAGNRPVHPSIALAPLVSKARTALVAERHRVELAEAGIAELAALVPPTSGSDDTVGIGINRGTAAAWACLEHVVATARSEVRVLAAAGPAPGVDHRDDYAAVMDLAVRLASRGVELRLVLLDSVRLAPRIVEGAHRMLAEGARVRTVATLPAWLFLVDDEYVVTAFDPADSSRGSVTQRTPGAVALAAELFTRTWRESTPFGESPLPDVELSEARRRLLAMIVNGSKDDTIARQFSVSTRTVRRMIAELYDVAGVSGRIQLAFRAAQRGWLSESELDRL</sequence>
<dbReference type="PANTHER" id="PTHR34293">
    <property type="entry name" value="HTH-TYPE TRANSCRIPTIONAL REGULATOR TRMBL2"/>
    <property type="match status" value="1"/>
</dbReference>
<evidence type="ECO:0000313" key="1">
    <source>
        <dbReference type="EMBL" id="SDD05629.1"/>
    </source>
</evidence>
<evidence type="ECO:0000313" key="2">
    <source>
        <dbReference type="Proteomes" id="UP000199494"/>
    </source>
</evidence>
<dbReference type="InterPro" id="IPR000792">
    <property type="entry name" value="Tscrpt_reg_LuxR_C"/>
</dbReference>
<dbReference type="InterPro" id="IPR016032">
    <property type="entry name" value="Sig_transdc_resp-reg_C-effctor"/>
</dbReference>
<dbReference type="Proteomes" id="UP000199494">
    <property type="component" value="Unassembled WGS sequence"/>
</dbReference>
<dbReference type="SUPFAM" id="SSF46894">
    <property type="entry name" value="C-terminal effector domain of the bipartite response regulators"/>
    <property type="match status" value="1"/>
</dbReference>
<organism evidence="1 2">
    <name type="scientific">Prauserella marina</name>
    <dbReference type="NCBI Taxonomy" id="530584"/>
    <lineage>
        <taxon>Bacteria</taxon>
        <taxon>Bacillati</taxon>
        <taxon>Actinomycetota</taxon>
        <taxon>Actinomycetes</taxon>
        <taxon>Pseudonocardiales</taxon>
        <taxon>Pseudonocardiaceae</taxon>
        <taxon>Prauserella</taxon>
    </lineage>
</organism>
<dbReference type="PANTHER" id="PTHR34293:SF1">
    <property type="entry name" value="HTH-TYPE TRANSCRIPTIONAL REGULATOR TRMBL2"/>
    <property type="match status" value="1"/>
</dbReference>
<dbReference type="SMART" id="SM00421">
    <property type="entry name" value="HTH_LUXR"/>
    <property type="match status" value="1"/>
</dbReference>
<dbReference type="EMBL" id="FMZE01000005">
    <property type="protein sequence ID" value="SDD05629.1"/>
    <property type="molecule type" value="Genomic_DNA"/>
</dbReference>
<proteinExistence type="predicted"/>
<dbReference type="InterPro" id="IPR036388">
    <property type="entry name" value="WH-like_DNA-bd_sf"/>
</dbReference>
<dbReference type="KEGG" id="pmad:BAY61_16610"/>
<keyword evidence="2" id="KW-1185">Reference proteome</keyword>
<dbReference type="GO" id="GO:0006355">
    <property type="term" value="P:regulation of DNA-templated transcription"/>
    <property type="evidence" value="ECO:0007669"/>
    <property type="project" value="InterPro"/>
</dbReference>
<reference evidence="1 2" key="1">
    <citation type="submission" date="2016-10" db="EMBL/GenBank/DDBJ databases">
        <authorList>
            <person name="de Groot N.N."/>
        </authorList>
    </citation>
    <scope>NUCLEOTIDE SEQUENCE [LARGE SCALE GENOMIC DNA]</scope>
    <source>
        <strain evidence="1 2">CGMCC 4.5506</strain>
    </source>
</reference>
<gene>
    <name evidence="1" type="ORF">SAMN05421630_105370</name>
</gene>
<protein>
    <submittedName>
        <fullName evidence="1">Uncharacterized protein</fullName>
    </submittedName>
</protein>
<dbReference type="AlphaFoldDB" id="A0A222VZI1"/>
<dbReference type="InterPro" id="IPR051797">
    <property type="entry name" value="TrmB-like"/>
</dbReference>
<accession>A0A222VZI1</accession>
<dbReference type="STRING" id="530584.SAMN05421630_105370"/>
<name>A0A222VZI1_9PSEU</name>